<reference evidence="3 5" key="3">
    <citation type="submission" date="2016-10" db="EMBL/GenBank/DDBJ databases">
        <authorList>
            <person name="de Groot N.N."/>
        </authorList>
    </citation>
    <scope>NUCLEOTIDE SEQUENCE [LARGE SCALE GENOMIC DNA]</scope>
    <source>
        <strain evidence="3 5">OGL-20</strain>
    </source>
</reference>
<protein>
    <submittedName>
        <fullName evidence="2">Uncharacterized protein</fullName>
    </submittedName>
</protein>
<proteinExistence type="predicted"/>
<evidence type="ECO:0000313" key="3">
    <source>
        <dbReference type="EMBL" id="SEW10494.1"/>
    </source>
</evidence>
<dbReference type="EMBL" id="LIXN01000006">
    <property type="protein sequence ID" value="KQH82787.1"/>
    <property type="molecule type" value="Genomic_DNA"/>
</dbReference>
<organism evidence="2 4">
    <name type="scientific">Thermococcus thioreducens</name>
    <dbReference type="NCBI Taxonomy" id="277988"/>
    <lineage>
        <taxon>Archaea</taxon>
        <taxon>Methanobacteriati</taxon>
        <taxon>Methanobacteriota</taxon>
        <taxon>Thermococci</taxon>
        <taxon>Thermococcales</taxon>
        <taxon>Thermococcaceae</taxon>
        <taxon>Thermococcus</taxon>
    </lineage>
</organism>
<dbReference type="OrthoDB" id="102664at2157"/>
<name>A0A0Q2S5Q6_9EURY</name>
<evidence type="ECO:0000313" key="1">
    <source>
        <dbReference type="EMBL" id="ASJ11987.1"/>
    </source>
</evidence>
<dbReference type="KEGG" id="ttd:A3L14_03380"/>
<dbReference type="AlphaFoldDB" id="A0A0Q2S5Q6"/>
<reference evidence="2 4" key="1">
    <citation type="submission" date="2015-08" db="EMBL/GenBank/DDBJ databases">
        <title>Thermococcus thioreducens DSM 14981 genome sequencing.</title>
        <authorList>
            <person name="Hong S.-J."/>
            <person name="Kim M.-C."/>
            <person name="Shin J.-H."/>
        </authorList>
    </citation>
    <scope>NUCLEOTIDE SEQUENCE [LARGE SCALE GENOMIC DNA]</scope>
    <source>
        <strain evidence="2 4">DSM 14981</strain>
    </source>
</reference>
<dbReference type="Proteomes" id="UP000051862">
    <property type="component" value="Unassembled WGS sequence"/>
</dbReference>
<evidence type="ECO:0000313" key="2">
    <source>
        <dbReference type="EMBL" id="KQH82787.1"/>
    </source>
</evidence>
<reference evidence="1 6" key="2">
    <citation type="submission" date="2016-04" db="EMBL/GenBank/DDBJ databases">
        <title>Complete genome sequence of Thermococcus thioreducens type strain OGL-20P.</title>
        <authorList>
            <person name="Oger P.M."/>
        </authorList>
    </citation>
    <scope>NUCLEOTIDE SEQUENCE [LARGE SCALE GENOMIC DNA]</scope>
    <source>
        <strain evidence="1 6">OGL-20P</strain>
    </source>
</reference>
<evidence type="ECO:0000313" key="6">
    <source>
        <dbReference type="Proteomes" id="UP000250136"/>
    </source>
</evidence>
<dbReference type="STRING" id="277988.SAMN05216170_1599"/>
<dbReference type="EMBL" id="FOIW01000002">
    <property type="protein sequence ID" value="SEW10494.1"/>
    <property type="molecule type" value="Genomic_DNA"/>
</dbReference>
<dbReference type="Proteomes" id="UP000182125">
    <property type="component" value="Unassembled WGS sequence"/>
</dbReference>
<keyword evidence="6" id="KW-1185">Reference proteome</keyword>
<evidence type="ECO:0000313" key="4">
    <source>
        <dbReference type="Proteomes" id="UP000051862"/>
    </source>
</evidence>
<evidence type="ECO:0000313" key="5">
    <source>
        <dbReference type="Proteomes" id="UP000182125"/>
    </source>
</evidence>
<gene>
    <name evidence="1" type="ORF">A3L14_03380</name>
    <name evidence="2" type="ORF">AMR53_04185</name>
    <name evidence="3" type="ORF">SAMN05216170_1599</name>
</gene>
<dbReference type="EMBL" id="CP015105">
    <property type="protein sequence ID" value="ASJ11987.1"/>
    <property type="molecule type" value="Genomic_DNA"/>
</dbReference>
<dbReference type="PATRIC" id="fig|277988.4.peg.882"/>
<dbReference type="RefSeq" id="WP_055429060.1">
    <property type="nucleotide sequence ID" value="NZ_CP015105.1"/>
</dbReference>
<accession>A0A0Q2S5Q6</accession>
<dbReference type="Proteomes" id="UP000250136">
    <property type="component" value="Chromosome"/>
</dbReference>
<sequence length="128" mass="14702">MELRDYLMPGEYILSVFNNLDISPGKFNGLAVTNKRIILFNTNSGISKLFRKNRSAGIKNLKSTFFKGISMIQMEVYEKSWGRRELISLTRYVKLLRSDGSYQYTPDGIIGIITPKLDVPAYLRLRES</sequence>
<dbReference type="GeneID" id="33333432"/>